<accession>A0A815AMF6</accession>
<comment type="similarity">
    <text evidence="1">Belongs to the cytochrome P450 family.</text>
</comment>
<dbReference type="InterPro" id="IPR002401">
    <property type="entry name" value="Cyt_P450_E_grp-I"/>
</dbReference>
<evidence type="ECO:0008006" key="14">
    <source>
        <dbReference type="Google" id="ProtNLM"/>
    </source>
</evidence>
<dbReference type="EMBL" id="CAJOBC010018019">
    <property type="protein sequence ID" value="CAF4035409.1"/>
    <property type="molecule type" value="Genomic_DNA"/>
</dbReference>
<dbReference type="Proteomes" id="UP000681722">
    <property type="component" value="Unassembled WGS sequence"/>
</dbReference>
<keyword evidence="8" id="KW-1133">Transmembrane helix</keyword>
<dbReference type="EMBL" id="CAJOBA010002732">
    <property type="protein sequence ID" value="CAF3657402.1"/>
    <property type="molecule type" value="Genomic_DNA"/>
</dbReference>
<dbReference type="InterPro" id="IPR050196">
    <property type="entry name" value="Cytochrome_P450_Monoox"/>
</dbReference>
<keyword evidence="8" id="KW-0812">Transmembrane</keyword>
<evidence type="ECO:0000256" key="4">
    <source>
        <dbReference type="ARBA" id="ARBA00023002"/>
    </source>
</evidence>
<dbReference type="PRINTS" id="PR00385">
    <property type="entry name" value="P450"/>
</dbReference>
<dbReference type="AlphaFoldDB" id="A0A815AMF6"/>
<dbReference type="EMBL" id="CAJNOQ010010723">
    <property type="protein sequence ID" value="CAF1259307.1"/>
    <property type="molecule type" value="Genomic_DNA"/>
</dbReference>
<organism evidence="10 13">
    <name type="scientific">Didymodactylos carnosus</name>
    <dbReference type="NCBI Taxonomy" id="1234261"/>
    <lineage>
        <taxon>Eukaryota</taxon>
        <taxon>Metazoa</taxon>
        <taxon>Spiralia</taxon>
        <taxon>Gnathifera</taxon>
        <taxon>Rotifera</taxon>
        <taxon>Eurotatoria</taxon>
        <taxon>Bdelloidea</taxon>
        <taxon>Philodinida</taxon>
        <taxon>Philodinidae</taxon>
        <taxon>Didymodactylos</taxon>
    </lineage>
</organism>
<evidence type="ECO:0000256" key="8">
    <source>
        <dbReference type="SAM" id="Phobius"/>
    </source>
</evidence>
<reference evidence="10" key="1">
    <citation type="submission" date="2021-02" db="EMBL/GenBank/DDBJ databases">
        <authorList>
            <person name="Nowell W R."/>
        </authorList>
    </citation>
    <scope>NUCLEOTIDE SEQUENCE</scope>
</reference>
<evidence type="ECO:0000256" key="6">
    <source>
        <dbReference type="ARBA" id="ARBA00023033"/>
    </source>
</evidence>
<dbReference type="GO" id="GO:0004497">
    <property type="term" value="F:monooxygenase activity"/>
    <property type="evidence" value="ECO:0007669"/>
    <property type="project" value="UniProtKB-KW"/>
</dbReference>
<evidence type="ECO:0000256" key="1">
    <source>
        <dbReference type="ARBA" id="ARBA00010617"/>
    </source>
</evidence>
<keyword evidence="6" id="KW-0503">Monooxygenase</keyword>
<dbReference type="PANTHER" id="PTHR24291:SF50">
    <property type="entry name" value="BIFUNCTIONAL ALBAFLAVENONE MONOOXYGENASE_TERPENE SYNTHASE"/>
    <property type="match status" value="1"/>
</dbReference>
<dbReference type="GO" id="GO:0005506">
    <property type="term" value="F:iron ion binding"/>
    <property type="evidence" value="ECO:0007669"/>
    <property type="project" value="InterPro"/>
</dbReference>
<evidence type="ECO:0000313" key="13">
    <source>
        <dbReference type="Proteomes" id="UP000663829"/>
    </source>
</evidence>
<dbReference type="Pfam" id="PF00067">
    <property type="entry name" value="p450"/>
    <property type="match status" value="1"/>
</dbReference>
<keyword evidence="2 7" id="KW-0349">Heme</keyword>
<dbReference type="SUPFAM" id="SSF48264">
    <property type="entry name" value="Cytochrome P450"/>
    <property type="match status" value="1"/>
</dbReference>
<evidence type="ECO:0000256" key="5">
    <source>
        <dbReference type="ARBA" id="ARBA00023004"/>
    </source>
</evidence>
<dbReference type="InterPro" id="IPR017972">
    <property type="entry name" value="Cyt_P450_CS"/>
</dbReference>
<evidence type="ECO:0000313" key="10">
    <source>
        <dbReference type="EMBL" id="CAF1259307.1"/>
    </source>
</evidence>
<keyword evidence="8" id="KW-0472">Membrane</keyword>
<dbReference type="InterPro" id="IPR036396">
    <property type="entry name" value="Cyt_P450_sf"/>
</dbReference>
<dbReference type="GO" id="GO:0016705">
    <property type="term" value="F:oxidoreductase activity, acting on paired donors, with incorporation or reduction of molecular oxygen"/>
    <property type="evidence" value="ECO:0007669"/>
    <property type="project" value="InterPro"/>
</dbReference>
<dbReference type="PANTHER" id="PTHR24291">
    <property type="entry name" value="CYTOCHROME P450 FAMILY 4"/>
    <property type="match status" value="1"/>
</dbReference>
<keyword evidence="4" id="KW-0560">Oxidoreductase</keyword>
<dbReference type="InterPro" id="IPR001128">
    <property type="entry name" value="Cyt_P450"/>
</dbReference>
<keyword evidence="3 7" id="KW-0479">Metal-binding</keyword>
<protein>
    <recommendedName>
        <fullName evidence="14">Cytochrome P450</fullName>
    </recommendedName>
</protein>
<dbReference type="PROSITE" id="PS00086">
    <property type="entry name" value="CYTOCHROME_P450"/>
    <property type="match status" value="1"/>
</dbReference>
<evidence type="ECO:0000256" key="3">
    <source>
        <dbReference type="ARBA" id="ARBA00022723"/>
    </source>
</evidence>
<dbReference type="EMBL" id="CAJNOK010002731">
    <property type="protein sequence ID" value="CAF0872601.1"/>
    <property type="molecule type" value="Genomic_DNA"/>
</dbReference>
<dbReference type="OrthoDB" id="1470350at2759"/>
<feature type="binding site" description="axial binding residue" evidence="7">
    <location>
        <position position="453"/>
    </location>
    <ligand>
        <name>heme</name>
        <dbReference type="ChEBI" id="CHEBI:30413"/>
    </ligand>
    <ligandPart>
        <name>Fe</name>
        <dbReference type="ChEBI" id="CHEBI:18248"/>
    </ligandPart>
</feature>
<evidence type="ECO:0000313" key="9">
    <source>
        <dbReference type="EMBL" id="CAF0872601.1"/>
    </source>
</evidence>
<name>A0A815AMF6_9BILA</name>
<keyword evidence="13" id="KW-1185">Reference proteome</keyword>
<dbReference type="Proteomes" id="UP000682733">
    <property type="component" value="Unassembled WGS sequence"/>
</dbReference>
<comment type="caution">
    <text evidence="10">The sequence shown here is derived from an EMBL/GenBank/DDBJ whole genome shotgun (WGS) entry which is preliminary data.</text>
</comment>
<comment type="cofactor">
    <cofactor evidence="7">
        <name>heme</name>
        <dbReference type="ChEBI" id="CHEBI:30413"/>
    </cofactor>
</comment>
<dbReference type="Gene3D" id="1.10.630.10">
    <property type="entry name" value="Cytochrome P450"/>
    <property type="match status" value="1"/>
</dbReference>
<dbReference type="PRINTS" id="PR00463">
    <property type="entry name" value="EP450I"/>
</dbReference>
<dbReference type="Proteomes" id="UP000677228">
    <property type="component" value="Unassembled WGS sequence"/>
</dbReference>
<evidence type="ECO:0000313" key="12">
    <source>
        <dbReference type="EMBL" id="CAF4035409.1"/>
    </source>
</evidence>
<proteinExistence type="inferred from homology"/>
<evidence type="ECO:0000313" key="11">
    <source>
        <dbReference type="EMBL" id="CAF3657402.1"/>
    </source>
</evidence>
<gene>
    <name evidence="10" type="ORF">GPM918_LOCUS26526</name>
    <name evidence="9" type="ORF">OVA965_LOCUS8211</name>
    <name evidence="12" type="ORF">SRO942_LOCUS26695</name>
    <name evidence="11" type="ORF">TMI583_LOCUS8207</name>
</gene>
<sequence length="702" mass="80799">MLFIIIVGIICIFLCYIYYNFVYKEKQIYNSFKSQGIPGEPFIPIIGQLRDIRQYTRADKFMQYHIDLQQKYGNIYTMMFGPVMRLYIHEPDYIGDVLRKYTKFYNKPELFRTVFIPLIGKTNLLVSENDIHDRARKMLNEAFHFINLQSMISIISQQTTNTIDEWLLEISKNSEKEFDIQYKLNTLTLSVITSSAFGQNFYAKNTQEIICNSVTDILDAIQYRSLNMINQIPILSKLPIAKKPLIAQRVKQLTTITDQVINDRRLGKSHSLGSGKDLLDLLLLAKDDDGNGFDDQQIKEHALTFILAGHETTGTLLTWCMYVLMTNASIFHVCREEIDRILQGKAPSYDKLDELHLVDAVIHETLRLYTPAPFITRQCIKEHYIGPENGKQIYIPVGATIILNSYVLHRSPLYWKNPLEFDYKRWMRNVDGLKPKLSHRFCYLPFSAGNRNCIGSNFALLEAKVILSMLIQRLQFEIVPGQNIVPAVTSITMRPKCGLLAKYENYEAIIIPCYVLSGQRLEIPSDVLDLYKQIILKSWPQDPDQRSTCLQFNQLIALSQPPFYLYELNFNFVVLTILANSDDETSTSSLKNPTEFLKMILKNLKAVPVIPPSSFCYSTLELANDFKTIFNELKKNRYLATAHDISNIYFGDNGAQYVAHLLNDIKTLKELVVARSEITAEYKASSEKEHCIGFSFDLSKAF</sequence>
<dbReference type="Proteomes" id="UP000663829">
    <property type="component" value="Unassembled WGS sequence"/>
</dbReference>
<feature type="transmembrane region" description="Helical" evidence="8">
    <location>
        <begin position="6"/>
        <end position="23"/>
    </location>
</feature>
<evidence type="ECO:0000256" key="7">
    <source>
        <dbReference type="PIRSR" id="PIRSR602401-1"/>
    </source>
</evidence>
<keyword evidence="5 7" id="KW-0408">Iron</keyword>
<evidence type="ECO:0000256" key="2">
    <source>
        <dbReference type="ARBA" id="ARBA00022617"/>
    </source>
</evidence>
<dbReference type="GO" id="GO:0020037">
    <property type="term" value="F:heme binding"/>
    <property type="evidence" value="ECO:0007669"/>
    <property type="project" value="InterPro"/>
</dbReference>